<evidence type="ECO:0000256" key="1">
    <source>
        <dbReference type="SAM" id="MobiDB-lite"/>
    </source>
</evidence>
<keyword evidence="4" id="KW-1185">Reference proteome</keyword>
<protein>
    <submittedName>
        <fullName evidence="3">Unnamed protein product</fullName>
    </submittedName>
</protein>
<feature type="domain" description="PiggyBac transposable element-derived protein" evidence="2">
    <location>
        <begin position="76"/>
        <end position="265"/>
    </location>
</feature>
<organism evidence="3 4">
    <name type="scientific">Phytophthora fragariaefolia</name>
    <dbReference type="NCBI Taxonomy" id="1490495"/>
    <lineage>
        <taxon>Eukaryota</taxon>
        <taxon>Sar</taxon>
        <taxon>Stramenopiles</taxon>
        <taxon>Oomycota</taxon>
        <taxon>Peronosporomycetes</taxon>
        <taxon>Peronosporales</taxon>
        <taxon>Peronosporaceae</taxon>
        <taxon>Phytophthora</taxon>
    </lineage>
</organism>
<dbReference type="Proteomes" id="UP001165121">
    <property type="component" value="Unassembled WGS sequence"/>
</dbReference>
<accession>A0A9W6XNQ0</accession>
<feature type="region of interest" description="Disordered" evidence="1">
    <location>
        <begin position="1"/>
        <end position="56"/>
    </location>
</feature>
<gene>
    <name evidence="3" type="ORF">Pfra01_001374500</name>
</gene>
<reference evidence="3" key="1">
    <citation type="submission" date="2023-04" db="EMBL/GenBank/DDBJ databases">
        <title>Phytophthora fragariaefolia NBRC 109709.</title>
        <authorList>
            <person name="Ichikawa N."/>
            <person name="Sato H."/>
            <person name="Tonouchi N."/>
        </authorList>
    </citation>
    <scope>NUCLEOTIDE SEQUENCE</scope>
    <source>
        <strain evidence="3">NBRC 109709</strain>
    </source>
</reference>
<proteinExistence type="predicted"/>
<dbReference type="Pfam" id="PF13843">
    <property type="entry name" value="DDE_Tnp_1_7"/>
    <property type="match status" value="1"/>
</dbReference>
<feature type="region of interest" description="Disordered" evidence="1">
    <location>
        <begin position="323"/>
        <end position="347"/>
    </location>
</feature>
<dbReference type="InterPro" id="IPR029526">
    <property type="entry name" value="PGBD"/>
</dbReference>
<dbReference type="PANTHER" id="PTHR46599">
    <property type="entry name" value="PIGGYBAC TRANSPOSABLE ELEMENT-DERIVED PROTEIN 4"/>
    <property type="match status" value="1"/>
</dbReference>
<feature type="compositionally biased region" description="Acidic residues" evidence="1">
    <location>
        <begin position="36"/>
        <end position="51"/>
    </location>
</feature>
<name>A0A9W6XNQ0_9STRA</name>
<sequence>MEISDLLNSDEDCASWEFEASETEEEQANANASIIDNDEDGATESDAETTQEAEVTTVAHRRTGNPWTIKLVKEKGKVEATVYELDAYIGFEIAMSFIPFTEMKELWSKEMFKGHPHFPLTMARNLFESIRGRFQIHAPESVSVGRRELDPLWHNRRLMTQTFAAIAVPVGAVSLDANTVRTKARTAAKTFMPSKPDKYDVRFYSVVGWKAPFGSIQDAQIPIKPSEAGALWVAMCGHLTKQYAALNGHRLLICDHFYTRHNLAKTILAFTDGKTKMIGTVRISLQGKWNAMELEAANARVDECERGSWELIAAVDVGEALGEAQESSEKAPAAPTDPVHGADDHSC</sequence>
<comment type="caution">
    <text evidence="3">The sequence shown here is derived from an EMBL/GenBank/DDBJ whole genome shotgun (WGS) entry which is preliminary data.</text>
</comment>
<evidence type="ECO:0000313" key="3">
    <source>
        <dbReference type="EMBL" id="GMF42257.1"/>
    </source>
</evidence>
<evidence type="ECO:0000313" key="4">
    <source>
        <dbReference type="Proteomes" id="UP001165121"/>
    </source>
</evidence>
<dbReference type="AlphaFoldDB" id="A0A9W6XNQ0"/>
<dbReference type="PANTHER" id="PTHR46599:SF3">
    <property type="entry name" value="PIGGYBAC TRANSPOSABLE ELEMENT-DERIVED PROTEIN 4"/>
    <property type="match status" value="1"/>
</dbReference>
<evidence type="ECO:0000259" key="2">
    <source>
        <dbReference type="Pfam" id="PF13843"/>
    </source>
</evidence>
<feature type="compositionally biased region" description="Acidic residues" evidence="1">
    <location>
        <begin position="8"/>
        <end position="27"/>
    </location>
</feature>
<dbReference type="EMBL" id="BSXT01001416">
    <property type="protein sequence ID" value="GMF42257.1"/>
    <property type="molecule type" value="Genomic_DNA"/>
</dbReference>